<dbReference type="Proteomes" id="UP000239899">
    <property type="component" value="Unassembled WGS sequence"/>
</dbReference>
<evidence type="ECO:0000256" key="5">
    <source>
        <dbReference type="ARBA" id="ARBA00022679"/>
    </source>
</evidence>
<dbReference type="PANTHER" id="PTHR12787">
    <property type="entry name" value="RIBOSOMAL RNA-PROCESSING PROTEIN 8"/>
    <property type="match status" value="1"/>
</dbReference>
<evidence type="ECO:0000256" key="6">
    <source>
        <dbReference type="ARBA" id="ARBA00022691"/>
    </source>
</evidence>
<dbReference type="InterPro" id="IPR042036">
    <property type="entry name" value="RRP8_N"/>
</dbReference>
<feature type="compositionally biased region" description="Low complexity" evidence="9">
    <location>
        <begin position="23"/>
        <end position="43"/>
    </location>
</feature>
<feature type="compositionally biased region" description="Low complexity" evidence="9">
    <location>
        <begin position="83"/>
        <end position="98"/>
    </location>
</feature>
<dbReference type="Pfam" id="PF05148">
    <property type="entry name" value="Methyltransf_8"/>
    <property type="match status" value="1"/>
</dbReference>
<evidence type="ECO:0000313" key="10">
    <source>
        <dbReference type="EMBL" id="PRW58393.1"/>
    </source>
</evidence>
<comment type="similarity">
    <text evidence="2 8">Belongs to the methyltransferase superfamily. RRP8 family.</text>
</comment>
<dbReference type="Gene3D" id="1.10.10.2150">
    <property type="entry name" value="Ribosomal RNA-processing protein 8, N-terminal domain"/>
    <property type="match status" value="1"/>
</dbReference>
<keyword evidence="7 8" id="KW-0539">Nucleus</keyword>
<name>A0A2P6TWF8_CHLSO</name>
<dbReference type="GO" id="GO:0006364">
    <property type="term" value="P:rRNA processing"/>
    <property type="evidence" value="ECO:0007669"/>
    <property type="project" value="UniProtKB-UniRule"/>
</dbReference>
<dbReference type="EC" id="2.1.1.-" evidence="8"/>
<reference evidence="10 11" key="1">
    <citation type="journal article" date="2018" name="Plant J.">
        <title>Genome sequences of Chlorella sorokiniana UTEX 1602 and Micractinium conductrix SAG 241.80: implications to maltose excretion by a green alga.</title>
        <authorList>
            <person name="Arriola M.B."/>
            <person name="Velmurugan N."/>
            <person name="Zhang Y."/>
            <person name="Plunkett M.H."/>
            <person name="Hondzo H."/>
            <person name="Barney B.M."/>
        </authorList>
    </citation>
    <scope>NUCLEOTIDE SEQUENCE [LARGE SCALE GENOMIC DNA]</scope>
    <source>
        <strain evidence="11">UTEX 1602</strain>
    </source>
</reference>
<proteinExistence type="inferred from homology"/>
<evidence type="ECO:0000256" key="3">
    <source>
        <dbReference type="ARBA" id="ARBA00022552"/>
    </source>
</evidence>
<dbReference type="STRING" id="3076.A0A2P6TWF8"/>
<sequence>MEGAPPAKKRKSKNKFKPTVESAAQPAAPAPAAAALHATAAGQAKKKKRKRGKHAAAVDETVAAQPDAPGAVQQQPLPPPPAAASRGPGGRSVFAPPGTSGGKKAKGGGSLLQQMRQRLQGGRFRWLNETLYTTDGTEALRLMSEQPELMEQYHEGFREQTKGWPTQPVDQAIRWLRGRPPGWVVADLGCGDAKIAATVQQKVHSFDLVATAPGVVACNMAALPLPDASVDATIFCLSLMGTDYGLFLQEAARILKPGGWLWIAEVQSRFVAGSGDGGGGGGSGGNSVLPSFLAALGTLGFAVRCKDTANSHFIVLELQRQDKGGGGGGKQRQPAWPPLRPCQYKKR</sequence>
<dbReference type="GO" id="GO:0008168">
    <property type="term" value="F:methyltransferase activity"/>
    <property type="evidence" value="ECO:0007669"/>
    <property type="project" value="UniProtKB-KW"/>
</dbReference>
<feature type="region of interest" description="Disordered" evidence="9">
    <location>
        <begin position="322"/>
        <end position="347"/>
    </location>
</feature>
<dbReference type="PANTHER" id="PTHR12787:SF0">
    <property type="entry name" value="RIBOSOMAL RNA-PROCESSING PROTEIN 8"/>
    <property type="match status" value="1"/>
</dbReference>
<evidence type="ECO:0000256" key="2">
    <source>
        <dbReference type="ARBA" id="ARBA00006301"/>
    </source>
</evidence>
<accession>A0A2P6TWF8</accession>
<keyword evidence="11" id="KW-1185">Reference proteome</keyword>
<organism evidence="10 11">
    <name type="scientific">Chlorella sorokiniana</name>
    <name type="common">Freshwater green alga</name>
    <dbReference type="NCBI Taxonomy" id="3076"/>
    <lineage>
        <taxon>Eukaryota</taxon>
        <taxon>Viridiplantae</taxon>
        <taxon>Chlorophyta</taxon>
        <taxon>core chlorophytes</taxon>
        <taxon>Trebouxiophyceae</taxon>
        <taxon>Chlorellales</taxon>
        <taxon>Chlorellaceae</taxon>
        <taxon>Chlorella clade</taxon>
        <taxon>Chlorella</taxon>
    </lineage>
</organism>
<evidence type="ECO:0000313" key="11">
    <source>
        <dbReference type="Proteomes" id="UP000239899"/>
    </source>
</evidence>
<dbReference type="OrthoDB" id="10258825at2759"/>
<dbReference type="InterPro" id="IPR007823">
    <property type="entry name" value="RRP8"/>
</dbReference>
<dbReference type="FunFam" id="1.10.10.2150:FF:000001">
    <property type="entry name" value="Ribosomal RNA-processing protein 8"/>
    <property type="match status" value="1"/>
</dbReference>
<feature type="compositionally biased region" description="Basic residues" evidence="9">
    <location>
        <begin position="44"/>
        <end position="54"/>
    </location>
</feature>
<feature type="region of interest" description="Disordered" evidence="9">
    <location>
        <begin position="1"/>
        <end position="110"/>
    </location>
</feature>
<dbReference type="GO" id="GO:0005730">
    <property type="term" value="C:nucleolus"/>
    <property type="evidence" value="ECO:0007669"/>
    <property type="project" value="UniProtKB-SubCell"/>
</dbReference>
<dbReference type="CDD" id="cd02440">
    <property type="entry name" value="AdoMet_MTases"/>
    <property type="match status" value="1"/>
</dbReference>
<evidence type="ECO:0000256" key="8">
    <source>
        <dbReference type="RuleBase" id="RU365074"/>
    </source>
</evidence>
<protein>
    <recommendedName>
        <fullName evidence="8">Ribosomal RNA-processing protein 8</fullName>
        <ecNumber evidence="8">2.1.1.-</ecNumber>
    </recommendedName>
</protein>
<keyword evidence="6 8" id="KW-0949">S-adenosyl-L-methionine</keyword>
<evidence type="ECO:0000256" key="7">
    <source>
        <dbReference type="ARBA" id="ARBA00023242"/>
    </source>
</evidence>
<evidence type="ECO:0000256" key="9">
    <source>
        <dbReference type="SAM" id="MobiDB-lite"/>
    </source>
</evidence>
<keyword evidence="3 8" id="KW-0698">rRNA processing</keyword>
<keyword evidence="5 8" id="KW-0808">Transferase</keyword>
<dbReference type="InterPro" id="IPR029063">
    <property type="entry name" value="SAM-dependent_MTases_sf"/>
</dbReference>
<comment type="subcellular location">
    <subcellularLocation>
        <location evidence="1 8">Nucleus</location>
        <location evidence="1 8">Nucleolus</location>
    </subcellularLocation>
</comment>
<dbReference type="Gene3D" id="3.40.50.150">
    <property type="entry name" value="Vaccinia Virus protein VP39"/>
    <property type="match status" value="1"/>
</dbReference>
<dbReference type="SUPFAM" id="SSF53335">
    <property type="entry name" value="S-adenosyl-L-methionine-dependent methyltransferases"/>
    <property type="match status" value="1"/>
</dbReference>
<feature type="compositionally biased region" description="Basic residues" evidence="9">
    <location>
        <begin position="7"/>
        <end position="16"/>
    </location>
</feature>
<dbReference type="GO" id="GO:0032259">
    <property type="term" value="P:methylation"/>
    <property type="evidence" value="ECO:0007669"/>
    <property type="project" value="UniProtKB-KW"/>
</dbReference>
<dbReference type="EMBL" id="LHPG02000005">
    <property type="protein sequence ID" value="PRW58393.1"/>
    <property type="molecule type" value="Genomic_DNA"/>
</dbReference>
<comment type="function">
    <text evidence="8">Probable methyltransferase required to silence rDNA.</text>
</comment>
<dbReference type="AlphaFoldDB" id="A0A2P6TWF8"/>
<evidence type="ECO:0000256" key="1">
    <source>
        <dbReference type="ARBA" id="ARBA00004604"/>
    </source>
</evidence>
<evidence type="ECO:0000256" key="4">
    <source>
        <dbReference type="ARBA" id="ARBA00022603"/>
    </source>
</evidence>
<comment type="caution">
    <text evidence="10">The sequence shown here is derived from an EMBL/GenBank/DDBJ whole genome shotgun (WGS) entry which is preliminary data.</text>
</comment>
<keyword evidence="4 8" id="KW-0489">Methyltransferase</keyword>
<gene>
    <name evidence="10" type="ORF">C2E21_3283</name>
</gene>